<sequence>MRFDFGRLSTGNAINKITDPAALFDALPNKAGGYGYLRAVQKTVLDAWSTVRDRRDVVIKTNTGGGKTVVGLLILQCCLHEKKGPALYLAPHPHLAARVRDEAARLGLAVVDDPEAVKFLSGEAICVTTMNKLVNGRTRFGLSVPGRRQPITVGSIVIDDAHAALASTEEKTRLHIPRSHPTYNQLVDLFTEELKSQDLNGFLGIETADPSAVVPVPFWGWQDKHETVMQILHPHRDDSTLMWSWPLIADILPWCQAVATAHQFEIVPLCPPIEKIPSFAEAKRRIYLTATLADDSVLVTHFDADPEGVGKSIVPESAADLGDRLVLSPQELNPDIDHEQVRALALQIAKTHNVVVLVPSHPKSREWAAEANLTISTADDISAAVSRLTTGHVGLVVMINQYDGIDLPDDACRLLIIDSLPFAYTGVERREATALRDSEAMVTRQLQRLEQGMGRGVRSRDDRCAVLLLGSRLTQLIARPEIAGRMSQATRAQLDLSRQVARQLEEDGDVTINAIGGVMEQVIGNDPGFRALTREVLLGATYSPASVSAWDVHLRHAYNHATQDRLSEAVIHARKAVEEAHKAGDVALAGWLGETYATYLHAVDTAGAQEALSEARKANRAVLRPRGGVAFQRIEVPSSQAQQAVDFLTKRYDNGPQLILGVTAVLDDIAWDNTRTAEAEAALAELGEHLGFTVQQPERDFNSGPDVLWSMGGHRYVVIEAKTGATAPKIWKDHINQLSGSVNWCRSNYGGDAKITPVLVHPSHVVDSAGTAPLGTRVVNRKKLKGLKDAVQKFARALAHEDRYRDPAAVEAQLADLQLTAETLLNAFAETAYREPASTM</sequence>
<dbReference type="OrthoDB" id="366844at2"/>
<protein>
    <submittedName>
        <fullName evidence="2">DEAD/DEAH box helicase</fullName>
    </submittedName>
</protein>
<dbReference type="EMBL" id="FMHZ01000001">
    <property type="protein sequence ID" value="SCL43857.1"/>
    <property type="molecule type" value="Genomic_DNA"/>
</dbReference>
<dbReference type="SMART" id="SM00487">
    <property type="entry name" value="DEXDc"/>
    <property type="match status" value="1"/>
</dbReference>
<dbReference type="GO" id="GO:0006139">
    <property type="term" value="P:nucleobase-containing compound metabolic process"/>
    <property type="evidence" value="ECO:0007669"/>
    <property type="project" value="InterPro"/>
</dbReference>
<reference evidence="3" key="1">
    <citation type="submission" date="2016-06" db="EMBL/GenBank/DDBJ databases">
        <authorList>
            <person name="Varghese N."/>
            <person name="Submissions Spin"/>
        </authorList>
    </citation>
    <scope>NUCLEOTIDE SEQUENCE [LARGE SCALE GENOMIC DNA]</scope>
    <source>
        <strain evidence="3">DSM 43903</strain>
    </source>
</reference>
<dbReference type="InterPro" id="IPR014001">
    <property type="entry name" value="Helicase_ATP-bd"/>
</dbReference>
<keyword evidence="3" id="KW-1185">Reference proteome</keyword>
<dbReference type="Pfam" id="PF00270">
    <property type="entry name" value="DEAD"/>
    <property type="match status" value="1"/>
</dbReference>
<accession>A0A1C6TQ00</accession>
<dbReference type="Pfam" id="PF13307">
    <property type="entry name" value="Helicase_C_2"/>
    <property type="match status" value="1"/>
</dbReference>
<evidence type="ECO:0000259" key="1">
    <source>
        <dbReference type="PROSITE" id="PS51192"/>
    </source>
</evidence>
<evidence type="ECO:0000313" key="3">
    <source>
        <dbReference type="Proteomes" id="UP000199001"/>
    </source>
</evidence>
<dbReference type="GO" id="GO:0004386">
    <property type="term" value="F:helicase activity"/>
    <property type="evidence" value="ECO:0007669"/>
    <property type="project" value="UniProtKB-KW"/>
</dbReference>
<dbReference type="InterPro" id="IPR006555">
    <property type="entry name" value="ATP-dep_Helicase_C"/>
</dbReference>
<dbReference type="PROSITE" id="PS51192">
    <property type="entry name" value="HELICASE_ATP_BIND_1"/>
    <property type="match status" value="1"/>
</dbReference>
<keyword evidence="2" id="KW-0347">Helicase</keyword>
<dbReference type="GO" id="GO:0003676">
    <property type="term" value="F:nucleic acid binding"/>
    <property type="evidence" value="ECO:0007669"/>
    <property type="project" value="InterPro"/>
</dbReference>
<dbReference type="InterPro" id="IPR027417">
    <property type="entry name" value="P-loop_NTPase"/>
</dbReference>
<keyword evidence="2" id="KW-0378">Hydrolase</keyword>
<organism evidence="2 3">
    <name type="scientific">Micromonospora citrea</name>
    <dbReference type="NCBI Taxonomy" id="47855"/>
    <lineage>
        <taxon>Bacteria</taxon>
        <taxon>Bacillati</taxon>
        <taxon>Actinomycetota</taxon>
        <taxon>Actinomycetes</taxon>
        <taxon>Micromonosporales</taxon>
        <taxon>Micromonosporaceae</taxon>
        <taxon>Micromonospora</taxon>
    </lineage>
</organism>
<dbReference type="RefSeq" id="WP_091094485.1">
    <property type="nucleotide sequence ID" value="NZ_FMHZ01000001.1"/>
</dbReference>
<gene>
    <name evidence="2" type="ORF">GA0070606_0049</name>
</gene>
<dbReference type="Proteomes" id="UP000199001">
    <property type="component" value="Unassembled WGS sequence"/>
</dbReference>
<keyword evidence="2" id="KW-0547">Nucleotide-binding</keyword>
<dbReference type="GO" id="GO:0005524">
    <property type="term" value="F:ATP binding"/>
    <property type="evidence" value="ECO:0007669"/>
    <property type="project" value="InterPro"/>
</dbReference>
<dbReference type="SMART" id="SM00491">
    <property type="entry name" value="HELICc2"/>
    <property type="match status" value="1"/>
</dbReference>
<dbReference type="STRING" id="47855.GA0070606_0049"/>
<dbReference type="SUPFAM" id="SSF52540">
    <property type="entry name" value="P-loop containing nucleoside triphosphate hydrolases"/>
    <property type="match status" value="2"/>
</dbReference>
<evidence type="ECO:0000313" key="2">
    <source>
        <dbReference type="EMBL" id="SCL43857.1"/>
    </source>
</evidence>
<name>A0A1C6TQ00_9ACTN</name>
<dbReference type="GO" id="GO:0016818">
    <property type="term" value="F:hydrolase activity, acting on acid anhydrides, in phosphorus-containing anhydrides"/>
    <property type="evidence" value="ECO:0007669"/>
    <property type="project" value="InterPro"/>
</dbReference>
<keyword evidence="2" id="KW-0067">ATP-binding</keyword>
<dbReference type="Gene3D" id="3.40.50.300">
    <property type="entry name" value="P-loop containing nucleotide triphosphate hydrolases"/>
    <property type="match status" value="2"/>
</dbReference>
<dbReference type="InterPro" id="IPR011545">
    <property type="entry name" value="DEAD/DEAH_box_helicase_dom"/>
</dbReference>
<proteinExistence type="predicted"/>
<dbReference type="AlphaFoldDB" id="A0A1C6TQ00"/>
<feature type="domain" description="Helicase ATP-binding" evidence="1">
    <location>
        <begin position="48"/>
        <end position="310"/>
    </location>
</feature>